<dbReference type="GO" id="GO:0019079">
    <property type="term" value="P:viral genome replication"/>
    <property type="evidence" value="ECO:0007669"/>
    <property type="project" value="InterPro"/>
</dbReference>
<dbReference type="Proteomes" id="UP000169473">
    <property type="component" value="Genome"/>
</dbReference>
<evidence type="ECO:0000256" key="4">
    <source>
        <dbReference type="ARBA" id="ARBA00022722"/>
    </source>
</evidence>
<dbReference type="GO" id="GO:0004519">
    <property type="term" value="F:endonuclease activity"/>
    <property type="evidence" value="ECO:0007669"/>
    <property type="project" value="UniProtKB-UniRule"/>
</dbReference>
<evidence type="ECO:0000256" key="1">
    <source>
        <dbReference type="ARBA" id="ARBA00004147"/>
    </source>
</evidence>
<dbReference type="EMBL" id="KM390024">
    <property type="protein sequence ID" value="AIX96900.1"/>
    <property type="molecule type" value="Genomic_DNA"/>
</dbReference>
<dbReference type="GO" id="GO:0042025">
    <property type="term" value="C:host cell nucleus"/>
    <property type="evidence" value="ECO:0007669"/>
    <property type="project" value="UniProtKB-SubCell"/>
</dbReference>
<name>A0A0A1CLT2_9VIRU</name>
<evidence type="ECO:0000256" key="3">
    <source>
        <dbReference type="ARBA" id="ARBA00022705"/>
    </source>
</evidence>
<feature type="region of interest" description="Disordered" evidence="13">
    <location>
        <begin position="519"/>
        <end position="569"/>
    </location>
</feature>
<reference evidence="18 19" key="1">
    <citation type="journal article" date="2015" name="Genome Announc.">
        <title>Complete genome sequences of two isolates of human parvovirus 4 from patients with acute encephalitis syndrome.</title>
        <authorList>
            <person name="Prakash S."/>
            <person name="Jain A."/>
            <person name="Seth A."/>
            <person name="Singh A.K."/>
            <person name="Jain B."/>
        </authorList>
    </citation>
    <scope>NUCLEOTIDE SEQUENCE [LARGE SCALE GENOMIC DNA]</scope>
    <source>
        <strain evidence="16">T609</strain>
        <strain evidence="17">T718</strain>
    </source>
</reference>
<dbReference type="Gene3D" id="3.40.1310.20">
    <property type="match status" value="1"/>
</dbReference>
<dbReference type="GO" id="GO:0046872">
    <property type="term" value="F:metal ion binding"/>
    <property type="evidence" value="ECO:0007669"/>
    <property type="project" value="UniProtKB-KW"/>
</dbReference>
<evidence type="ECO:0000256" key="11">
    <source>
        <dbReference type="ARBA" id="ARBA00023125"/>
    </source>
</evidence>
<accession>A0A0A1CLT2</accession>
<dbReference type="GO" id="GO:0016787">
    <property type="term" value="F:hydrolase activity"/>
    <property type="evidence" value="ECO:0007669"/>
    <property type="project" value="UniProtKB-KW"/>
</dbReference>
<dbReference type="InterPro" id="IPR001257">
    <property type="entry name" value="Parvovirus_NS1_helicase"/>
</dbReference>
<evidence type="ECO:0000256" key="12">
    <source>
        <dbReference type="PROSITE-ProRule" id="PRU01366"/>
    </source>
</evidence>
<dbReference type="InterPro" id="IPR014835">
    <property type="entry name" value="NS1-Nuc"/>
</dbReference>
<dbReference type="Gene3D" id="3.40.50.300">
    <property type="entry name" value="P-loop containing nucleotide triphosphate hydrolases"/>
    <property type="match status" value="1"/>
</dbReference>
<dbReference type="SUPFAM" id="SSF55464">
    <property type="entry name" value="Origin of replication-binding domain, RBD-like"/>
    <property type="match status" value="1"/>
</dbReference>
<keyword evidence="6 12" id="KW-0547">Nucleotide-binding</keyword>
<feature type="domain" description="SF3 helicase" evidence="14">
    <location>
        <begin position="308"/>
        <end position="463"/>
    </location>
</feature>
<evidence type="ECO:0000313" key="17">
    <source>
        <dbReference type="EMBL" id="AIX96902.1"/>
    </source>
</evidence>
<evidence type="ECO:0000256" key="5">
    <source>
        <dbReference type="ARBA" id="ARBA00022723"/>
    </source>
</evidence>
<evidence type="ECO:0000256" key="6">
    <source>
        <dbReference type="ARBA" id="ARBA00022741"/>
    </source>
</evidence>
<feature type="short sequence motif" description="RCR-2" evidence="12">
    <location>
        <begin position="97"/>
        <end position="99"/>
    </location>
</feature>
<feature type="short sequence motif" description="RCR-3" evidence="12">
    <location>
        <begin position="157"/>
        <end position="161"/>
    </location>
</feature>
<keyword evidence="9" id="KW-0067">ATP-binding</keyword>
<dbReference type="InterPro" id="IPR027417">
    <property type="entry name" value="P-loop_NTPase"/>
</dbReference>
<keyword evidence="3 12" id="KW-0235">DNA replication</keyword>
<keyword evidence="10 12" id="KW-0190">Covalent protein-DNA linkage</keyword>
<dbReference type="InterPro" id="IPR049901">
    <property type="entry name" value="PV_NS1-NUC"/>
</dbReference>
<organism evidence="17 19">
    <name type="scientific">Human parvovirus 4</name>
    <dbReference type="NCBI Taxonomy" id="289365"/>
    <lineage>
        <taxon>Viruses</taxon>
        <taxon>Monodnaviria</taxon>
        <taxon>Shotokuvirae</taxon>
        <taxon>Cossaviricota</taxon>
        <taxon>Quintoviricetes</taxon>
        <taxon>Piccovirales</taxon>
        <taxon>Parvoviridae</taxon>
        <taxon>Parvovirinae</taxon>
        <taxon>Tetraparvovirus</taxon>
        <taxon>Tetraparvovirus primate1</taxon>
    </lineage>
</organism>
<dbReference type="PROSITE" id="PS52022">
    <property type="entry name" value="PV_NS1_NUC"/>
    <property type="match status" value="1"/>
</dbReference>
<dbReference type="Proteomes" id="UP000121916">
    <property type="component" value="Segment"/>
</dbReference>
<evidence type="ECO:0000256" key="9">
    <source>
        <dbReference type="ARBA" id="ARBA00022840"/>
    </source>
</evidence>
<feature type="active site" description="For nuclease activity" evidence="12">
    <location>
        <position position="157"/>
    </location>
</feature>
<evidence type="ECO:0000259" key="14">
    <source>
        <dbReference type="PROSITE" id="PS51206"/>
    </source>
</evidence>
<evidence type="ECO:0000256" key="13">
    <source>
        <dbReference type="SAM" id="MobiDB-lite"/>
    </source>
</evidence>
<evidence type="ECO:0000313" key="19">
    <source>
        <dbReference type="Proteomes" id="UP000169473"/>
    </source>
</evidence>
<evidence type="ECO:0000313" key="16">
    <source>
        <dbReference type="EMBL" id="AIX96900.1"/>
    </source>
</evidence>
<keyword evidence="2 12" id="KW-1048">Host nucleus</keyword>
<feature type="compositionally biased region" description="Low complexity" evidence="13">
    <location>
        <begin position="545"/>
        <end position="556"/>
    </location>
</feature>
<evidence type="ECO:0000256" key="10">
    <source>
        <dbReference type="ARBA" id="ARBA00023124"/>
    </source>
</evidence>
<dbReference type="SUPFAM" id="SSF52540">
    <property type="entry name" value="P-loop containing nucleoside triphosphate hydrolases"/>
    <property type="match status" value="1"/>
</dbReference>
<dbReference type="InterPro" id="IPR014015">
    <property type="entry name" value="Helicase_SF3_DNA-vir"/>
</dbReference>
<evidence type="ECO:0000256" key="8">
    <source>
        <dbReference type="ARBA" id="ARBA00022801"/>
    </source>
</evidence>
<evidence type="ECO:0000256" key="7">
    <source>
        <dbReference type="ARBA" id="ARBA00022759"/>
    </source>
</evidence>
<dbReference type="EMBL" id="KM390025">
    <property type="protein sequence ID" value="AIX96902.1"/>
    <property type="molecule type" value="Genomic_DNA"/>
</dbReference>
<keyword evidence="11 12" id="KW-0238">DNA-binding</keyword>
<protein>
    <submittedName>
        <fullName evidence="17">NS1</fullName>
    </submittedName>
</protein>
<evidence type="ECO:0000313" key="18">
    <source>
        <dbReference type="Proteomes" id="UP000121916"/>
    </source>
</evidence>
<keyword evidence="4 12" id="KW-0540">Nuclease</keyword>
<evidence type="ECO:0000259" key="15">
    <source>
        <dbReference type="PROSITE" id="PS52022"/>
    </source>
</evidence>
<evidence type="ECO:0000256" key="2">
    <source>
        <dbReference type="ARBA" id="ARBA00022562"/>
    </source>
</evidence>
<sequence>MDAPAWIAVLQIPTGFLSNPANWRDWNGLQRPRNLLADDWPIQELRESVPLFDHAVNLGYCILQQLFASHAVTLPCRVKPSMFLQLEPSSGEENEMHYHLVVNQADMVGRECSNWLRTWKVFMAGYLVAPTWTLSWNIRKTRQGRLYQADMSFVKNYLLPKLPLNDCYYAWTNIDRFEAAVLSVRNRQLSGPQGAIALPFTDAQPQAPAAEGVPPTMAGKGTQRFMDLIDWLVENGIATEKRWLSVNKLSYRSFLGSSGGVLQAKNALQIAKREMVLAHPLLGYLTKNASTFEESNKVAQLFSLNGYNPVDAAWYFAAWARGVWPKRRAIWLWGPASTGKTLLAAAIANLSPSYGCVNWTNQNFPFNDCHCQSLVWWEEGRMTENIVEVAKAVLGGAPVRLDVKNKGSEDYIPTCVIITSNGDLTVTVDGPVVSTQHQEALQTRITMFQFQRMVPDGLAPLPEEEVRSFFKLGEQELNMKGTPPEEFRVPRNFDKQPMASTSNLPKALCAPIDENQVQWDSEDDWFPPPTQKKRRAVQETPPTTPSEIIELSSPSPVADAPPRTPDSLGELSLTPTSVSQIVSAPFPEETAERYGAGDIEAFWSEHVFDADWATRLHICPPGGPRPYGLFWTYLWSREFWRFKQSVSRSEAHLVNRRFIWAWW</sequence>
<feature type="domain" description="PV NS1-Nuc" evidence="15">
    <location>
        <begin position="1"/>
        <end position="203"/>
    </location>
</feature>
<dbReference type="GO" id="GO:0003677">
    <property type="term" value="F:DNA binding"/>
    <property type="evidence" value="ECO:0007669"/>
    <property type="project" value="UniProtKB-UniRule"/>
</dbReference>
<dbReference type="PROSITE" id="PS51206">
    <property type="entry name" value="SF3_HELICASE_1"/>
    <property type="match status" value="1"/>
</dbReference>
<dbReference type="GO" id="GO:0005524">
    <property type="term" value="F:ATP binding"/>
    <property type="evidence" value="ECO:0007669"/>
    <property type="project" value="UniProtKB-KW"/>
</dbReference>
<dbReference type="GO" id="GO:0006260">
    <property type="term" value="P:DNA replication"/>
    <property type="evidence" value="ECO:0007669"/>
    <property type="project" value="UniProtKB-UniRule"/>
</dbReference>
<comment type="subcellular location">
    <subcellularLocation>
        <location evidence="1 12">Host nucleus</location>
    </subcellularLocation>
</comment>
<dbReference type="Gene3D" id="1.10.10.950">
    <property type="match status" value="1"/>
</dbReference>
<keyword evidence="8 12" id="KW-0378">Hydrolase</keyword>
<proteinExistence type="predicted"/>
<dbReference type="Pfam" id="PF01057">
    <property type="entry name" value="Parvo_NS1"/>
    <property type="match status" value="1"/>
</dbReference>
<keyword evidence="7 12" id="KW-0255">Endonuclease</keyword>
<keyword evidence="5" id="KW-0479">Metal-binding</keyword>
<dbReference type="Pfam" id="PF08724">
    <property type="entry name" value="Rep_N"/>
    <property type="match status" value="1"/>
</dbReference>